<gene>
    <name evidence="5" type="primary">SDF2-L</name>
    <name evidence="5" type="ORF">Hamer_G012157</name>
</gene>
<proteinExistence type="predicted"/>
<dbReference type="PANTHER" id="PTHR46809:SF2">
    <property type="entry name" value="GH21273P"/>
    <property type="match status" value="1"/>
</dbReference>
<feature type="chain" id="PRO_5035267270" evidence="3">
    <location>
        <begin position="21"/>
        <end position="228"/>
    </location>
</feature>
<evidence type="ECO:0000256" key="3">
    <source>
        <dbReference type="SAM" id="SignalP"/>
    </source>
</evidence>
<keyword evidence="6" id="KW-1185">Reference proteome</keyword>
<evidence type="ECO:0000313" key="5">
    <source>
        <dbReference type="EMBL" id="KAG7156002.1"/>
    </source>
</evidence>
<dbReference type="InterPro" id="IPR016093">
    <property type="entry name" value="MIR_motif"/>
</dbReference>
<keyword evidence="1 3" id="KW-0732">Signal</keyword>
<protein>
    <submittedName>
        <fullName evidence="5">Stromal cell-derived factor 2-like</fullName>
    </submittedName>
</protein>
<sequence>MKLSGLICFFTLFMCTYGRGTQHVTCGSVVKLFNAYYKVRLHSHDVKYGSGSGQQSVTGTPQQEDHNSNWLIKRTLKQQCKRGSVEFVQDFGYCYFEGNQLLVDRRRLQHLATRRNLHSHHFSSPLSDKQEISAFGEEGEGDSGDDWVVICDGEEWDRRQSIMLRHVDTDVYLGVTGQQYGRPINGQNEVVGLSRPGVQAKWETMEGVFINPSHFSDDSRIFHDPSEL</sequence>
<dbReference type="PROSITE" id="PS50919">
    <property type="entry name" value="MIR"/>
    <property type="match status" value="1"/>
</dbReference>
<evidence type="ECO:0000313" key="6">
    <source>
        <dbReference type="Proteomes" id="UP000747542"/>
    </source>
</evidence>
<feature type="signal peptide" evidence="3">
    <location>
        <begin position="1"/>
        <end position="20"/>
    </location>
</feature>
<dbReference type="AlphaFoldDB" id="A0A8J5JCP1"/>
<accession>A0A8J5JCP1</accession>
<dbReference type="SMART" id="SM00472">
    <property type="entry name" value="MIR"/>
    <property type="match status" value="3"/>
</dbReference>
<dbReference type="Gene3D" id="2.80.10.50">
    <property type="match status" value="1"/>
</dbReference>
<evidence type="ECO:0000259" key="4">
    <source>
        <dbReference type="PROSITE" id="PS50919"/>
    </source>
</evidence>
<evidence type="ECO:0000256" key="2">
    <source>
        <dbReference type="ARBA" id="ARBA00022737"/>
    </source>
</evidence>
<comment type="caution">
    <text evidence="5">The sequence shown here is derived from an EMBL/GenBank/DDBJ whole genome shotgun (WGS) entry which is preliminary data.</text>
</comment>
<feature type="domain" description="MIR" evidence="4">
    <location>
        <begin position="21"/>
        <end position="75"/>
    </location>
</feature>
<dbReference type="EMBL" id="JAHLQT010040257">
    <property type="protein sequence ID" value="KAG7156002.1"/>
    <property type="molecule type" value="Genomic_DNA"/>
</dbReference>
<evidence type="ECO:0000256" key="1">
    <source>
        <dbReference type="ARBA" id="ARBA00022729"/>
    </source>
</evidence>
<dbReference type="Proteomes" id="UP000747542">
    <property type="component" value="Unassembled WGS sequence"/>
</dbReference>
<organism evidence="5 6">
    <name type="scientific">Homarus americanus</name>
    <name type="common">American lobster</name>
    <dbReference type="NCBI Taxonomy" id="6706"/>
    <lineage>
        <taxon>Eukaryota</taxon>
        <taxon>Metazoa</taxon>
        <taxon>Ecdysozoa</taxon>
        <taxon>Arthropoda</taxon>
        <taxon>Crustacea</taxon>
        <taxon>Multicrustacea</taxon>
        <taxon>Malacostraca</taxon>
        <taxon>Eumalacostraca</taxon>
        <taxon>Eucarida</taxon>
        <taxon>Decapoda</taxon>
        <taxon>Pleocyemata</taxon>
        <taxon>Astacidea</taxon>
        <taxon>Nephropoidea</taxon>
        <taxon>Nephropidae</taxon>
        <taxon>Homarus</taxon>
    </lineage>
</organism>
<reference evidence="5" key="1">
    <citation type="journal article" date="2021" name="Sci. Adv.">
        <title>The American lobster genome reveals insights on longevity, neural, and immune adaptations.</title>
        <authorList>
            <person name="Polinski J.M."/>
            <person name="Zimin A.V."/>
            <person name="Clark K.F."/>
            <person name="Kohn A.B."/>
            <person name="Sadowski N."/>
            <person name="Timp W."/>
            <person name="Ptitsyn A."/>
            <person name="Khanna P."/>
            <person name="Romanova D.Y."/>
            <person name="Williams P."/>
            <person name="Greenwood S.J."/>
            <person name="Moroz L.L."/>
            <person name="Walt D.R."/>
            <person name="Bodnar A.G."/>
        </authorList>
    </citation>
    <scope>NUCLEOTIDE SEQUENCE</scope>
    <source>
        <strain evidence="5">GMGI-L3</strain>
    </source>
</reference>
<dbReference type="SUPFAM" id="SSF82109">
    <property type="entry name" value="MIR domain"/>
    <property type="match status" value="1"/>
</dbReference>
<name>A0A8J5JCP1_HOMAM</name>
<dbReference type="InterPro" id="IPR036300">
    <property type="entry name" value="MIR_dom_sf"/>
</dbReference>
<dbReference type="PANTHER" id="PTHR46809">
    <property type="entry name" value="STROMAL CELL-DERIVED FACTOR 2-LIKE PROTEIN"/>
    <property type="match status" value="1"/>
</dbReference>
<keyword evidence="2" id="KW-0677">Repeat</keyword>
<dbReference type="Pfam" id="PF02815">
    <property type="entry name" value="MIR"/>
    <property type="match status" value="1"/>
</dbReference>